<keyword evidence="1" id="KW-0732">Signal</keyword>
<sequence length="109" mass="11513">MNGFAICLIVLTAVATVASRDGQAGFCVPGMACSTHPFAVCECWGRLDVCCGTGEMADKEPVIEQRPVTQLQRVQPLKTCPGWGDTCGVADQMCVCARVPPCSCWTSVA</sequence>
<name>A0A914W1I8_9BILA</name>
<organism evidence="2 3">
    <name type="scientific">Plectus sambesii</name>
    <dbReference type="NCBI Taxonomy" id="2011161"/>
    <lineage>
        <taxon>Eukaryota</taxon>
        <taxon>Metazoa</taxon>
        <taxon>Ecdysozoa</taxon>
        <taxon>Nematoda</taxon>
        <taxon>Chromadorea</taxon>
        <taxon>Plectida</taxon>
        <taxon>Plectina</taxon>
        <taxon>Plectoidea</taxon>
        <taxon>Plectidae</taxon>
        <taxon>Plectus</taxon>
    </lineage>
</organism>
<dbReference type="AlphaFoldDB" id="A0A914W1I8"/>
<proteinExistence type="predicted"/>
<evidence type="ECO:0000313" key="3">
    <source>
        <dbReference type="WBParaSite" id="PSAMB.scaffold2827size21055.g19280.t1"/>
    </source>
</evidence>
<evidence type="ECO:0000313" key="2">
    <source>
        <dbReference type="Proteomes" id="UP000887566"/>
    </source>
</evidence>
<reference evidence="3" key="1">
    <citation type="submission" date="2022-11" db="UniProtKB">
        <authorList>
            <consortium name="WormBaseParasite"/>
        </authorList>
    </citation>
    <scope>IDENTIFICATION</scope>
</reference>
<feature type="chain" id="PRO_5037111053" evidence="1">
    <location>
        <begin position="20"/>
        <end position="109"/>
    </location>
</feature>
<feature type="signal peptide" evidence="1">
    <location>
        <begin position="1"/>
        <end position="19"/>
    </location>
</feature>
<evidence type="ECO:0000256" key="1">
    <source>
        <dbReference type="SAM" id="SignalP"/>
    </source>
</evidence>
<keyword evidence="2" id="KW-1185">Reference proteome</keyword>
<accession>A0A914W1I8</accession>
<dbReference type="WBParaSite" id="PSAMB.scaffold2827size21055.g19280.t1">
    <property type="protein sequence ID" value="PSAMB.scaffold2827size21055.g19280.t1"/>
    <property type="gene ID" value="PSAMB.scaffold2827size21055.g19280"/>
</dbReference>
<dbReference type="Proteomes" id="UP000887566">
    <property type="component" value="Unplaced"/>
</dbReference>
<protein>
    <submittedName>
        <fullName evidence="3">Uncharacterized protein</fullName>
    </submittedName>
</protein>